<proteinExistence type="predicted"/>
<reference evidence="3" key="2">
    <citation type="submission" date="2024-10" db="UniProtKB">
        <authorList>
            <consortium name="EnsemblProtists"/>
        </authorList>
    </citation>
    <scope>IDENTIFICATION</scope>
</reference>
<keyword evidence="1" id="KW-0175">Coiled coil</keyword>
<accession>A0A0D3JI65</accession>
<evidence type="ECO:0000313" key="4">
    <source>
        <dbReference type="Proteomes" id="UP000013827"/>
    </source>
</evidence>
<dbReference type="RefSeq" id="XP_005775629.1">
    <property type="nucleotide sequence ID" value="XM_005775572.1"/>
</dbReference>
<dbReference type="EnsemblProtists" id="EOD23200">
    <property type="protein sequence ID" value="EOD23200"/>
    <property type="gene ID" value="EMIHUDRAFT_195847"/>
</dbReference>
<keyword evidence="4" id="KW-1185">Reference proteome</keyword>
<reference evidence="4" key="1">
    <citation type="journal article" date="2013" name="Nature">
        <title>Pan genome of the phytoplankton Emiliania underpins its global distribution.</title>
        <authorList>
            <person name="Read B.A."/>
            <person name="Kegel J."/>
            <person name="Klute M.J."/>
            <person name="Kuo A."/>
            <person name="Lefebvre S.C."/>
            <person name="Maumus F."/>
            <person name="Mayer C."/>
            <person name="Miller J."/>
            <person name="Monier A."/>
            <person name="Salamov A."/>
            <person name="Young J."/>
            <person name="Aguilar M."/>
            <person name="Claverie J.M."/>
            <person name="Frickenhaus S."/>
            <person name="Gonzalez K."/>
            <person name="Herman E.K."/>
            <person name="Lin Y.C."/>
            <person name="Napier J."/>
            <person name="Ogata H."/>
            <person name="Sarno A.F."/>
            <person name="Shmutz J."/>
            <person name="Schroeder D."/>
            <person name="de Vargas C."/>
            <person name="Verret F."/>
            <person name="von Dassow P."/>
            <person name="Valentin K."/>
            <person name="Van de Peer Y."/>
            <person name="Wheeler G."/>
            <person name="Dacks J.B."/>
            <person name="Delwiche C.F."/>
            <person name="Dyhrman S.T."/>
            <person name="Glockner G."/>
            <person name="John U."/>
            <person name="Richards T."/>
            <person name="Worden A.Z."/>
            <person name="Zhang X."/>
            <person name="Grigoriev I.V."/>
            <person name="Allen A.E."/>
            <person name="Bidle K."/>
            <person name="Borodovsky M."/>
            <person name="Bowler C."/>
            <person name="Brownlee C."/>
            <person name="Cock J.M."/>
            <person name="Elias M."/>
            <person name="Gladyshev V.N."/>
            <person name="Groth M."/>
            <person name="Guda C."/>
            <person name="Hadaegh A."/>
            <person name="Iglesias-Rodriguez M.D."/>
            <person name="Jenkins J."/>
            <person name="Jones B.M."/>
            <person name="Lawson T."/>
            <person name="Leese F."/>
            <person name="Lindquist E."/>
            <person name="Lobanov A."/>
            <person name="Lomsadze A."/>
            <person name="Malik S.B."/>
            <person name="Marsh M.E."/>
            <person name="Mackinder L."/>
            <person name="Mock T."/>
            <person name="Mueller-Roeber B."/>
            <person name="Pagarete A."/>
            <person name="Parker M."/>
            <person name="Probert I."/>
            <person name="Quesneville H."/>
            <person name="Raines C."/>
            <person name="Rensing S.A."/>
            <person name="Riano-Pachon D.M."/>
            <person name="Richier S."/>
            <person name="Rokitta S."/>
            <person name="Shiraiwa Y."/>
            <person name="Soanes D.M."/>
            <person name="van der Giezen M."/>
            <person name="Wahlund T.M."/>
            <person name="Williams B."/>
            <person name="Wilson W."/>
            <person name="Wolfe G."/>
            <person name="Wurch L.L."/>
        </authorList>
    </citation>
    <scope>NUCLEOTIDE SEQUENCE</scope>
</reference>
<dbReference type="AlphaFoldDB" id="A0A0D3JI65"/>
<dbReference type="PaxDb" id="2903-EOD23200"/>
<feature type="chain" id="PRO_5044272816" evidence="2">
    <location>
        <begin position="16"/>
        <end position="203"/>
    </location>
</feature>
<dbReference type="Proteomes" id="UP000013827">
    <property type="component" value="Unassembled WGS sequence"/>
</dbReference>
<feature type="coiled-coil region" evidence="1">
    <location>
        <begin position="81"/>
        <end position="108"/>
    </location>
</feature>
<feature type="signal peptide" evidence="2">
    <location>
        <begin position="1"/>
        <end position="15"/>
    </location>
</feature>
<dbReference type="KEGG" id="ehx:EMIHUDRAFT_195847"/>
<sequence>MIVLLVSLGLALTRLHSPLMQLHHSGEKMSRAAAPASATAVGVGDTAGSITIPGWEDSVAREIKLGSDPASAAPLVCEDDVTRLLQEARDAEAALKKLERKRRADEETFKQQISSEEATGERYDALLAAHIQSRDAGYNAACAACEAKKRRAELAGQLLDAERATRAKKAKEDAAEVRWRAERRAREGAAREEARLRAAFLAA</sequence>
<evidence type="ECO:0000313" key="3">
    <source>
        <dbReference type="EnsemblProtists" id="EOD23200"/>
    </source>
</evidence>
<organism evidence="3 4">
    <name type="scientific">Emiliania huxleyi (strain CCMP1516)</name>
    <dbReference type="NCBI Taxonomy" id="280463"/>
    <lineage>
        <taxon>Eukaryota</taxon>
        <taxon>Haptista</taxon>
        <taxon>Haptophyta</taxon>
        <taxon>Prymnesiophyceae</taxon>
        <taxon>Isochrysidales</taxon>
        <taxon>Noelaerhabdaceae</taxon>
        <taxon>Emiliania</taxon>
    </lineage>
</organism>
<name>A0A0D3JI65_EMIH1</name>
<evidence type="ECO:0000256" key="2">
    <source>
        <dbReference type="SAM" id="SignalP"/>
    </source>
</evidence>
<keyword evidence="2" id="KW-0732">Signal</keyword>
<dbReference type="GeneID" id="17268747"/>
<protein>
    <submittedName>
        <fullName evidence="3">Uncharacterized protein</fullName>
    </submittedName>
</protein>
<evidence type="ECO:0000256" key="1">
    <source>
        <dbReference type="SAM" id="Coils"/>
    </source>
</evidence>
<dbReference type="HOGENOM" id="CLU_1351071_0_0_1"/>